<dbReference type="InterPro" id="IPR012347">
    <property type="entry name" value="Ferritin-like"/>
</dbReference>
<feature type="compositionally biased region" description="Basic and acidic residues" evidence="1">
    <location>
        <begin position="38"/>
        <end position="48"/>
    </location>
</feature>
<comment type="caution">
    <text evidence="3">The sequence shown here is derived from an EMBL/GenBank/DDBJ whole genome shotgun (WGS) entry which is preliminary data.</text>
</comment>
<protein>
    <submittedName>
        <fullName evidence="3">DUF305 domain-containing protein</fullName>
    </submittedName>
</protein>
<dbReference type="EMBL" id="JANCPR020000054">
    <property type="protein sequence ID" value="MDJ1137261.1"/>
    <property type="molecule type" value="Genomic_DNA"/>
</dbReference>
<evidence type="ECO:0000313" key="3">
    <source>
        <dbReference type="EMBL" id="MDJ1137261.1"/>
    </source>
</evidence>
<dbReference type="Gene3D" id="1.20.1260.10">
    <property type="match status" value="1"/>
</dbReference>
<feature type="compositionally biased region" description="Basic and acidic residues" evidence="1">
    <location>
        <begin position="117"/>
        <end position="150"/>
    </location>
</feature>
<evidence type="ECO:0000313" key="4">
    <source>
        <dbReference type="Proteomes" id="UP001214441"/>
    </source>
</evidence>
<proteinExistence type="predicted"/>
<dbReference type="Proteomes" id="UP001214441">
    <property type="component" value="Unassembled WGS sequence"/>
</dbReference>
<dbReference type="Pfam" id="PF03713">
    <property type="entry name" value="DUF305"/>
    <property type="match status" value="1"/>
</dbReference>
<dbReference type="InterPro" id="IPR005183">
    <property type="entry name" value="DUF305_CopM-like"/>
</dbReference>
<name>A0ABT7A8X3_9ACTN</name>
<evidence type="ECO:0000259" key="2">
    <source>
        <dbReference type="Pfam" id="PF03713"/>
    </source>
</evidence>
<evidence type="ECO:0000256" key="1">
    <source>
        <dbReference type="SAM" id="MobiDB-lite"/>
    </source>
</evidence>
<reference evidence="3 4" key="1">
    <citation type="submission" date="2023-05" db="EMBL/GenBank/DDBJ databases">
        <title>Streptantibioticus silvisoli sp. nov., acidotolerant actinomycetes 1 from pine litter.</title>
        <authorList>
            <person name="Swiecimska M."/>
            <person name="Golinska P."/>
            <person name="Sangal V."/>
            <person name="Wachnowicz B."/>
            <person name="Goodfellow M."/>
        </authorList>
    </citation>
    <scope>NUCLEOTIDE SEQUENCE [LARGE SCALE GENOMIC DNA]</scope>
    <source>
        <strain evidence="3 4">DSM 42109</strain>
    </source>
</reference>
<sequence>MGLPALTACESGAEEKRADRGQGVVAPGKPGEEAETLSPEKAREKAGGDTKANAADFRYATMMIAHHQQAVVMTDLAPQRAGSDSVRKLASRIGASQGPEIKAMRGWLKQNRSAKNAPEDGGKSGGHGDHGSGHGDHGGKGDGSGEHGDHGAGGGDGGHAGMPGMATEAQLAKLRAAKGTAFDLLFLTLMTTHHEGAITMAVELMKGGNDVRVEEMATDVMAQQRAEIKRMRKLG</sequence>
<feature type="region of interest" description="Disordered" evidence="1">
    <location>
        <begin position="110"/>
        <end position="164"/>
    </location>
</feature>
<feature type="domain" description="DUF305" evidence="2">
    <location>
        <begin position="56"/>
        <end position="234"/>
    </location>
</feature>
<feature type="region of interest" description="Disordered" evidence="1">
    <location>
        <begin position="1"/>
        <end position="50"/>
    </location>
</feature>
<dbReference type="PANTHER" id="PTHR36933:SF1">
    <property type="entry name" value="SLL0788 PROTEIN"/>
    <property type="match status" value="1"/>
</dbReference>
<dbReference type="PANTHER" id="PTHR36933">
    <property type="entry name" value="SLL0788 PROTEIN"/>
    <property type="match status" value="1"/>
</dbReference>
<keyword evidence="4" id="KW-1185">Reference proteome</keyword>
<accession>A0ABT7A8X3</accession>
<feature type="compositionally biased region" description="Gly residues" evidence="1">
    <location>
        <begin position="151"/>
        <end position="161"/>
    </location>
</feature>
<organism evidence="3 4">
    <name type="scientific">Streptomyces iconiensis</name>
    <dbReference type="NCBI Taxonomy" id="1384038"/>
    <lineage>
        <taxon>Bacteria</taxon>
        <taxon>Bacillati</taxon>
        <taxon>Actinomycetota</taxon>
        <taxon>Actinomycetes</taxon>
        <taxon>Kitasatosporales</taxon>
        <taxon>Streptomycetaceae</taxon>
        <taxon>Streptomyces</taxon>
    </lineage>
</organism>
<gene>
    <name evidence="3" type="ORF">NMN56_036005</name>
</gene>